<gene>
    <name evidence="2" type="ORF">BSK65_10545</name>
</gene>
<comment type="caution">
    <text evidence="2">The sequence shown here is derived from an EMBL/GenBank/DDBJ whole genome shotgun (WGS) entry which is preliminary data.</text>
</comment>
<dbReference type="InterPro" id="IPR002560">
    <property type="entry name" value="Transposase_DDE"/>
</dbReference>
<dbReference type="AlphaFoldDB" id="A0A1R0ZJQ8"/>
<evidence type="ECO:0000313" key="3">
    <source>
        <dbReference type="Proteomes" id="UP000187425"/>
    </source>
</evidence>
<organism evidence="2 3">
    <name type="scientific">Paenibacillus odorifer</name>
    <dbReference type="NCBI Taxonomy" id="189426"/>
    <lineage>
        <taxon>Bacteria</taxon>
        <taxon>Bacillati</taxon>
        <taxon>Bacillota</taxon>
        <taxon>Bacilli</taxon>
        <taxon>Bacillales</taxon>
        <taxon>Paenibacillaceae</taxon>
        <taxon>Paenibacillus</taxon>
    </lineage>
</organism>
<name>A0A1R0ZJQ8_9BACL</name>
<dbReference type="Proteomes" id="UP000187425">
    <property type="component" value="Unassembled WGS sequence"/>
</dbReference>
<protein>
    <recommendedName>
        <fullName evidence="1">Transposase IS204/IS1001/IS1096/IS1165 DDE domain-containing protein</fullName>
    </recommendedName>
</protein>
<feature type="domain" description="Transposase IS204/IS1001/IS1096/IS1165 DDE" evidence="1">
    <location>
        <begin position="7"/>
        <end position="67"/>
    </location>
</feature>
<evidence type="ECO:0000259" key="1">
    <source>
        <dbReference type="Pfam" id="PF01610"/>
    </source>
</evidence>
<dbReference type="RefSeq" id="WP_076284381.1">
    <property type="nucleotide sequence ID" value="NZ_MPTW01000004.1"/>
</dbReference>
<proteinExistence type="predicted"/>
<accession>A0A1R0ZJQ8</accession>
<evidence type="ECO:0000313" key="2">
    <source>
        <dbReference type="EMBL" id="OME71477.1"/>
    </source>
</evidence>
<sequence>MQLGGVLGIDDFAILEGHTCNTGLHDLRGDSLLDIILGRTSKELLAYYENHPAMGLLNPVAVVMDLAHFSRSRGNLEARSWESPSEILNRSLHLE</sequence>
<dbReference type="Pfam" id="PF01610">
    <property type="entry name" value="DDE_Tnp_ISL3"/>
    <property type="match status" value="1"/>
</dbReference>
<reference evidence="2 3" key="1">
    <citation type="submission" date="2016-11" db="EMBL/GenBank/DDBJ databases">
        <title>Paenibacillus species isolates.</title>
        <authorList>
            <person name="Beno S.M."/>
        </authorList>
    </citation>
    <scope>NUCLEOTIDE SEQUENCE [LARGE SCALE GENOMIC DNA]</scope>
    <source>
        <strain evidence="2 3">FSL H7-0443</strain>
    </source>
</reference>
<dbReference type="EMBL" id="MPTW01000004">
    <property type="protein sequence ID" value="OME71477.1"/>
    <property type="molecule type" value="Genomic_DNA"/>
</dbReference>
<dbReference type="OrthoDB" id="6197054at2"/>